<gene>
    <name evidence="2" type="ORF">SAMN05421636_102333</name>
</gene>
<dbReference type="InterPro" id="IPR023296">
    <property type="entry name" value="Glyco_hydro_beta-prop_sf"/>
</dbReference>
<keyword evidence="3" id="KW-1185">Reference proteome</keyword>
<proteinExistence type="predicted"/>
<feature type="domain" description="Glucosamine inositolphosphorylceramide transferase 1 N-terminal" evidence="1">
    <location>
        <begin position="306"/>
        <end position="506"/>
    </location>
</feature>
<reference evidence="2 3" key="1">
    <citation type="submission" date="2016-10" db="EMBL/GenBank/DDBJ databases">
        <authorList>
            <person name="de Groot N.N."/>
        </authorList>
    </citation>
    <scope>NUCLEOTIDE SEQUENCE [LARGE SCALE GENOMIC DNA]</scope>
    <source>
        <strain evidence="2 3">DSM 23421</strain>
    </source>
</reference>
<evidence type="ECO:0000313" key="3">
    <source>
        <dbReference type="Proteomes" id="UP000199109"/>
    </source>
</evidence>
<organism evidence="2 3">
    <name type="scientific">Pricia antarctica</name>
    <dbReference type="NCBI Taxonomy" id="641691"/>
    <lineage>
        <taxon>Bacteria</taxon>
        <taxon>Pseudomonadati</taxon>
        <taxon>Bacteroidota</taxon>
        <taxon>Flavobacteriia</taxon>
        <taxon>Flavobacteriales</taxon>
        <taxon>Flavobacteriaceae</taxon>
        <taxon>Pricia</taxon>
    </lineage>
</organism>
<dbReference type="SUPFAM" id="SSF75005">
    <property type="entry name" value="Arabinanase/levansucrase/invertase"/>
    <property type="match status" value="1"/>
</dbReference>
<dbReference type="PANTHER" id="PTHR48261:SF2">
    <property type="entry name" value="ACETYLGLUCOSAMINYLTRANSFERASE"/>
    <property type="match status" value="1"/>
</dbReference>
<name>A0A1G6YRY5_9FLAO</name>
<dbReference type="OrthoDB" id="3771157at2"/>
<dbReference type="Pfam" id="PF24793">
    <property type="entry name" value="GINT1_N"/>
    <property type="match status" value="1"/>
</dbReference>
<accession>A0A1G6YRY5</accession>
<dbReference type="EMBL" id="FNAO01000002">
    <property type="protein sequence ID" value="SDD92427.1"/>
    <property type="molecule type" value="Genomic_DNA"/>
</dbReference>
<evidence type="ECO:0000313" key="2">
    <source>
        <dbReference type="EMBL" id="SDD92427.1"/>
    </source>
</evidence>
<dbReference type="InterPro" id="IPR004263">
    <property type="entry name" value="Exostosin"/>
</dbReference>
<dbReference type="STRING" id="641691.SAMN05421636_102333"/>
<sequence length="565" mass="65926">MTFQKRYIQFGILCDSTHLYTWQETVIKKLVAECDVELKLVVFEKAGQIDTYPISLQNSYSRIGFLWNLFYRHKVKKKSKALKKVETGRLFKDIPKIHCNFITVDRLTQLEAADIEKIKDAGLDFMLNFASVQFSGTILNTAAYGIWSFWFGELGKYDGPTPCFWEIYHKDLLSSAYLIRVTDGSDLTSVLREGHLKTDILYHKNLDNIHFETTGWPLKLCHDIRTGQAGNFTNTRNIKLGRQISCPSNLQLLNFFGIQLSQGLKKAYNLIFYTDYWNIGIVFSPIQEFLDTEKKPVVQWFPNLVKSHFMADPFGILFKGKLYVLYEDFRFDQGLGKTASFLVDNGKFMENKIVIAEKFHMSYPFILEYENNIYCIPETHQANQVRLYRATDFPKKWKLEKVLIENYAGIDSTLFEYNDTWFLFSSNKNSGHRYNLNIHYSNSIFGPWREHPKNPVKTDIRSARPAGTMFIHNGEIFRPSMDYSEKIEGRITLNKISTLTIDDFEEEFHNIVHPFKNAYYSDKVHTLSQIGSYTLVDGAKELFILSNFNVFRYKISRILKKLKNN</sequence>
<protein>
    <recommendedName>
        <fullName evidence="1">Glucosamine inositolphosphorylceramide transferase 1 N-terminal domain-containing protein</fullName>
    </recommendedName>
</protein>
<dbReference type="Gene3D" id="2.115.10.20">
    <property type="entry name" value="Glycosyl hydrolase domain, family 43"/>
    <property type="match status" value="1"/>
</dbReference>
<dbReference type="Proteomes" id="UP000199109">
    <property type="component" value="Unassembled WGS sequence"/>
</dbReference>
<dbReference type="PANTHER" id="PTHR48261">
    <property type="entry name" value="ACETYLGLUCOSAMINYLTRANSFERASE"/>
    <property type="match status" value="1"/>
</dbReference>
<evidence type="ECO:0000259" key="1">
    <source>
        <dbReference type="Pfam" id="PF24793"/>
    </source>
</evidence>
<dbReference type="AlphaFoldDB" id="A0A1G6YRY5"/>
<dbReference type="InterPro" id="IPR056442">
    <property type="entry name" value="GINT1_N"/>
</dbReference>
<dbReference type="GO" id="GO:0016757">
    <property type="term" value="F:glycosyltransferase activity"/>
    <property type="evidence" value="ECO:0007669"/>
    <property type="project" value="InterPro"/>
</dbReference>
<dbReference type="RefSeq" id="WP_091866202.1">
    <property type="nucleotide sequence ID" value="NZ_FNAO01000002.1"/>
</dbReference>